<dbReference type="NCBIfam" id="TIGR00005">
    <property type="entry name" value="rluA_subfam"/>
    <property type="match status" value="1"/>
</dbReference>
<dbReference type="PANTHER" id="PTHR21600">
    <property type="entry name" value="MITOCHONDRIAL RNA PSEUDOURIDINE SYNTHASE"/>
    <property type="match status" value="1"/>
</dbReference>
<evidence type="ECO:0000256" key="4">
    <source>
        <dbReference type="RuleBase" id="RU362028"/>
    </source>
</evidence>
<dbReference type="EC" id="5.4.99.-" evidence="4"/>
<dbReference type="EMBL" id="CP060635">
    <property type="protein sequence ID" value="QNM10026.1"/>
    <property type="molecule type" value="Genomic_DNA"/>
</dbReference>
<dbReference type="PROSITE" id="PS01129">
    <property type="entry name" value="PSI_RLU"/>
    <property type="match status" value="1"/>
</dbReference>
<sequence length="311" mass="34972">MERLFSYRILPPDAGKTIEQFLRAQGFSHHLLISLKHSENGICLNGSRMFTNHILAAGDLLEIRLRESVSSPNILPAPVPFTLVYEDEDLLVIDKPAGTPVHPSQGNYDNTLANGLADYFLSRGEPFVYRCINRLDRDTTGLLLVARHALSASVLSAQMTRRRIHRTYCAIVTGLTPPEGTIDRPIARKPGSIIERWVDPEHGEPAVTHFQTLWQGKDFSLLKLQLETGRTHQIRVHMAASGHPLLGDTLYAPDAPHSPILRQALHSWRLEFRHPLTKEAMRFTAPLPDDMMSVLFQANPDIAAEYSHIFE</sequence>
<dbReference type="GO" id="GO:0140098">
    <property type="term" value="F:catalytic activity, acting on RNA"/>
    <property type="evidence" value="ECO:0007669"/>
    <property type="project" value="UniProtKB-ARBA"/>
</dbReference>
<dbReference type="GO" id="GO:0000455">
    <property type="term" value="P:enzyme-directed rRNA pseudouridine synthesis"/>
    <property type="evidence" value="ECO:0007669"/>
    <property type="project" value="TreeGrafter"/>
</dbReference>
<dbReference type="CDD" id="cd02869">
    <property type="entry name" value="PseudoU_synth_RluA_like"/>
    <property type="match status" value="1"/>
</dbReference>
<comment type="catalytic activity">
    <reaction evidence="1 4">
        <text>a uridine in RNA = a pseudouridine in RNA</text>
        <dbReference type="Rhea" id="RHEA:48348"/>
        <dbReference type="Rhea" id="RHEA-COMP:12068"/>
        <dbReference type="Rhea" id="RHEA-COMP:12069"/>
        <dbReference type="ChEBI" id="CHEBI:65314"/>
        <dbReference type="ChEBI" id="CHEBI:65315"/>
    </reaction>
</comment>
<evidence type="ECO:0000256" key="2">
    <source>
        <dbReference type="ARBA" id="ARBA00010876"/>
    </source>
</evidence>
<keyword evidence="7" id="KW-1185">Reference proteome</keyword>
<evidence type="ECO:0000313" key="7">
    <source>
        <dbReference type="Proteomes" id="UP000515860"/>
    </source>
</evidence>
<evidence type="ECO:0000256" key="3">
    <source>
        <dbReference type="PIRSR" id="PIRSR606225-1"/>
    </source>
</evidence>
<comment type="similarity">
    <text evidence="2 4">Belongs to the pseudouridine synthase RluA family.</text>
</comment>
<name>A0A7G9GGU4_9FIRM</name>
<dbReference type="AlphaFoldDB" id="A0A7G9GGU4"/>
<protein>
    <recommendedName>
        <fullName evidence="4">Pseudouridine synthase</fullName>
        <ecNumber evidence="4">5.4.99.-</ecNumber>
    </recommendedName>
</protein>
<accession>A0A7G9GGU4</accession>
<organism evidence="6 7">
    <name type="scientific">Wansuia hejianensis</name>
    <dbReference type="NCBI Taxonomy" id="2763667"/>
    <lineage>
        <taxon>Bacteria</taxon>
        <taxon>Bacillati</taxon>
        <taxon>Bacillota</taxon>
        <taxon>Clostridia</taxon>
        <taxon>Lachnospirales</taxon>
        <taxon>Lachnospiraceae</taxon>
        <taxon>Wansuia</taxon>
    </lineage>
</organism>
<dbReference type="Pfam" id="PF00849">
    <property type="entry name" value="PseudoU_synth_2"/>
    <property type="match status" value="1"/>
</dbReference>
<evidence type="ECO:0000313" key="6">
    <source>
        <dbReference type="EMBL" id="QNM10026.1"/>
    </source>
</evidence>
<dbReference type="InterPro" id="IPR006225">
    <property type="entry name" value="PsdUridine_synth_RluC/D"/>
</dbReference>
<dbReference type="InterPro" id="IPR006145">
    <property type="entry name" value="PsdUridine_synth_RsuA/RluA"/>
</dbReference>
<dbReference type="Proteomes" id="UP000515860">
    <property type="component" value="Chromosome"/>
</dbReference>
<dbReference type="GO" id="GO:0003723">
    <property type="term" value="F:RNA binding"/>
    <property type="evidence" value="ECO:0007669"/>
    <property type="project" value="InterPro"/>
</dbReference>
<dbReference type="Gene3D" id="3.30.2350.10">
    <property type="entry name" value="Pseudouridine synthase"/>
    <property type="match status" value="1"/>
</dbReference>
<gene>
    <name evidence="6" type="ORF">H9Q79_07065</name>
</gene>
<dbReference type="InterPro" id="IPR020103">
    <property type="entry name" value="PsdUridine_synth_cat_dom_sf"/>
</dbReference>
<keyword evidence="4" id="KW-0413">Isomerase</keyword>
<dbReference type="RefSeq" id="WP_118647526.1">
    <property type="nucleotide sequence ID" value="NZ_CP060635.1"/>
</dbReference>
<dbReference type="KEGG" id="whj:H9Q79_07065"/>
<reference evidence="6 7" key="1">
    <citation type="submission" date="2020-08" db="EMBL/GenBank/DDBJ databases">
        <authorList>
            <person name="Liu C."/>
            <person name="Sun Q."/>
        </authorList>
    </citation>
    <scope>NUCLEOTIDE SEQUENCE [LARGE SCALE GENOMIC DNA]</scope>
    <source>
        <strain evidence="6 7">NSJ-29</strain>
    </source>
</reference>
<dbReference type="SUPFAM" id="SSF55120">
    <property type="entry name" value="Pseudouridine synthase"/>
    <property type="match status" value="1"/>
</dbReference>
<feature type="domain" description="Pseudouridine synthase RsuA/RluA-like" evidence="5">
    <location>
        <begin position="89"/>
        <end position="240"/>
    </location>
</feature>
<feature type="active site" evidence="3">
    <location>
        <position position="136"/>
    </location>
</feature>
<evidence type="ECO:0000259" key="5">
    <source>
        <dbReference type="Pfam" id="PF00849"/>
    </source>
</evidence>
<dbReference type="GO" id="GO:0009982">
    <property type="term" value="F:pseudouridine synthase activity"/>
    <property type="evidence" value="ECO:0007669"/>
    <property type="project" value="InterPro"/>
</dbReference>
<proteinExistence type="inferred from homology"/>
<dbReference type="InterPro" id="IPR006224">
    <property type="entry name" value="PsdUridine_synth_RluA-like_CS"/>
</dbReference>
<dbReference type="PANTHER" id="PTHR21600:SF87">
    <property type="entry name" value="RNA PSEUDOURIDYLATE SYNTHASE DOMAIN-CONTAINING PROTEIN 1"/>
    <property type="match status" value="1"/>
</dbReference>
<comment type="function">
    <text evidence="4">Responsible for synthesis of pseudouridine from uracil.</text>
</comment>
<evidence type="ECO:0000256" key="1">
    <source>
        <dbReference type="ARBA" id="ARBA00000073"/>
    </source>
</evidence>
<dbReference type="InterPro" id="IPR050188">
    <property type="entry name" value="RluA_PseudoU_synthase"/>
</dbReference>